<evidence type="ECO:0000256" key="5">
    <source>
        <dbReference type="ARBA" id="ARBA00023159"/>
    </source>
</evidence>
<dbReference type="HOGENOM" id="CLU_117719_0_0_1"/>
<accession>H2B2F4</accession>
<dbReference type="GeneID" id="13887012"/>
<dbReference type="GO" id="GO:0060261">
    <property type="term" value="P:positive regulation of transcription initiation by RNA polymerase II"/>
    <property type="evidence" value="ECO:0007669"/>
    <property type="project" value="EnsemblFungi"/>
</dbReference>
<reference evidence="11 12" key="1">
    <citation type="journal article" date="2011" name="Proc. Natl. Acad. Sci. U.S.A.">
        <title>Evolutionary erosion of yeast sex chromosomes by mating-type switching accidents.</title>
        <authorList>
            <person name="Gordon J.L."/>
            <person name="Armisen D."/>
            <person name="Proux-Wera E."/>
            <person name="Oheigeartaigh S.S."/>
            <person name="Byrne K.P."/>
            <person name="Wolfe K.H."/>
        </authorList>
    </citation>
    <scope>NUCLEOTIDE SEQUENCE [LARGE SCALE GENOMIC DNA]</scope>
    <source>
        <strain evidence="12">ATCC 22294 / BCRC 22015 / CBS 2517 / CECT 1963 / NBRC 1671 / NRRL Y-8276</strain>
    </source>
</reference>
<organism evidence="11 12">
    <name type="scientific">Kazachstania africana (strain ATCC 22294 / BCRC 22015 / CBS 2517 / CECT 1963 / NBRC 1671 / NRRL Y-8276)</name>
    <name type="common">Yeast</name>
    <name type="synonym">Kluyveromyces africanus</name>
    <dbReference type="NCBI Taxonomy" id="1071382"/>
    <lineage>
        <taxon>Eukaryota</taxon>
        <taxon>Fungi</taxon>
        <taxon>Dikarya</taxon>
        <taxon>Ascomycota</taxon>
        <taxon>Saccharomycotina</taxon>
        <taxon>Saccharomycetes</taxon>
        <taxon>Saccharomycetales</taxon>
        <taxon>Saccharomycetaceae</taxon>
        <taxon>Kazachstania</taxon>
    </lineage>
</organism>
<dbReference type="RefSeq" id="XP_003959939.1">
    <property type="nucleotide sequence ID" value="XM_003959890.1"/>
</dbReference>
<dbReference type="GO" id="GO:0032968">
    <property type="term" value="P:positive regulation of transcription elongation by RNA polymerase II"/>
    <property type="evidence" value="ECO:0007669"/>
    <property type="project" value="EnsemblFungi"/>
</dbReference>
<dbReference type="GO" id="GO:0051123">
    <property type="term" value="P:RNA polymerase II preinitiation complex assembly"/>
    <property type="evidence" value="ECO:0007669"/>
    <property type="project" value="EnsemblFungi"/>
</dbReference>
<keyword evidence="4 9" id="KW-0805">Transcription regulation</keyword>
<evidence type="ECO:0000256" key="2">
    <source>
        <dbReference type="ARBA" id="ARBA00009259"/>
    </source>
</evidence>
<dbReference type="AlphaFoldDB" id="H2B2F4"/>
<dbReference type="FunCoup" id="H2B2F4">
    <property type="interactions" value="103"/>
</dbReference>
<dbReference type="Pfam" id="PF08633">
    <property type="entry name" value="Rox3"/>
    <property type="match status" value="1"/>
</dbReference>
<keyword evidence="5 9" id="KW-0010">Activator</keyword>
<keyword evidence="7 9" id="KW-0539">Nucleus</keyword>
<evidence type="ECO:0000256" key="9">
    <source>
        <dbReference type="RuleBase" id="RU364151"/>
    </source>
</evidence>
<evidence type="ECO:0000256" key="10">
    <source>
        <dbReference type="SAM" id="MobiDB-lite"/>
    </source>
</evidence>
<dbReference type="OrthoDB" id="2160599at2759"/>
<dbReference type="PANTHER" id="PTHR28270">
    <property type="entry name" value="MEDIATOR OF RNA POLYMERASE II TRANSCRIPTION SUBUNIT 19"/>
    <property type="match status" value="1"/>
</dbReference>
<keyword evidence="12" id="KW-1185">Reference proteome</keyword>
<dbReference type="GO" id="GO:0000122">
    <property type="term" value="P:negative regulation of transcription by RNA polymerase II"/>
    <property type="evidence" value="ECO:0007669"/>
    <property type="project" value="EnsemblFungi"/>
</dbReference>
<dbReference type="GO" id="GO:0003713">
    <property type="term" value="F:transcription coactivator activity"/>
    <property type="evidence" value="ECO:0007669"/>
    <property type="project" value="EnsemblFungi"/>
</dbReference>
<proteinExistence type="inferred from homology"/>
<comment type="function">
    <text evidence="9">Component of the Mediator complex, a coactivator involved in the regulated transcription of nearly all RNA polymerase II-dependent genes. Mediator functions as a bridge to convey information from gene-specific regulatory proteins to the basal RNA polymerase II transcription machinery. Mediator is recruited to promoters by direct interactions with regulatory proteins and serves as a scaffold for the assembly of a functional preinitiation complex with RNA polymerase II and the general transcription factors.</text>
</comment>
<evidence type="ECO:0000256" key="4">
    <source>
        <dbReference type="ARBA" id="ARBA00023015"/>
    </source>
</evidence>
<sequence length="207" mass="23511">MNGITTLNEDFLPSYYYYVEPEKVYEPQQPNPLDDLISVYGLDDLARQVARTNSDGSKAVKLRKSYKNQISDISGKFNTIPTRENGKGGDIANVLFQNNQDMMNQVTRTPNMTDQQYREALISRDAALFQSPNLDWDMATNVLSQFERSYPTEFQNQAGFQVDDLAFDLDGTGKAINSKKRKNKSNGSSMATPNSDVQEDLKRRRLE</sequence>
<comment type="subunit">
    <text evidence="9">Component of the Mediator complex.</text>
</comment>
<dbReference type="KEGG" id="kaf:KAFR_0L01940"/>
<evidence type="ECO:0000313" key="12">
    <source>
        <dbReference type="Proteomes" id="UP000005220"/>
    </source>
</evidence>
<dbReference type="GO" id="GO:0001113">
    <property type="term" value="P:transcription open complex formation at RNA polymerase II promoter"/>
    <property type="evidence" value="ECO:0007669"/>
    <property type="project" value="EnsemblFungi"/>
</dbReference>
<evidence type="ECO:0000256" key="1">
    <source>
        <dbReference type="ARBA" id="ARBA00004123"/>
    </source>
</evidence>
<evidence type="ECO:0000256" key="7">
    <source>
        <dbReference type="ARBA" id="ARBA00023242"/>
    </source>
</evidence>
<evidence type="ECO:0000256" key="6">
    <source>
        <dbReference type="ARBA" id="ARBA00023163"/>
    </source>
</evidence>
<evidence type="ECO:0000256" key="8">
    <source>
        <dbReference type="ARBA" id="ARBA00032018"/>
    </source>
</evidence>
<comment type="similarity">
    <text evidence="2 9">Belongs to the Mediator complex subunit 19 family.</text>
</comment>
<comment type="subcellular location">
    <subcellularLocation>
        <location evidence="1 9">Nucleus</location>
    </subcellularLocation>
</comment>
<keyword evidence="6 9" id="KW-0804">Transcription</keyword>
<dbReference type="InParanoid" id="H2B2F4"/>
<dbReference type="GO" id="GO:0016592">
    <property type="term" value="C:mediator complex"/>
    <property type="evidence" value="ECO:0007669"/>
    <property type="project" value="InterPro"/>
</dbReference>
<dbReference type="EMBL" id="HE650832">
    <property type="protein sequence ID" value="CCF60804.1"/>
    <property type="molecule type" value="Genomic_DNA"/>
</dbReference>
<feature type="region of interest" description="Disordered" evidence="10">
    <location>
        <begin position="175"/>
        <end position="207"/>
    </location>
</feature>
<evidence type="ECO:0000256" key="3">
    <source>
        <dbReference type="ARBA" id="ARBA00019615"/>
    </source>
</evidence>
<dbReference type="STRING" id="1071382.H2B2F4"/>
<dbReference type="GO" id="GO:0070847">
    <property type="term" value="C:core mediator complex"/>
    <property type="evidence" value="ECO:0007669"/>
    <property type="project" value="EnsemblFungi"/>
</dbReference>
<dbReference type="Proteomes" id="UP000005220">
    <property type="component" value="Chromosome 12"/>
</dbReference>
<dbReference type="InterPro" id="IPR013942">
    <property type="entry name" value="Mediator_Med19_fun"/>
</dbReference>
<dbReference type="eggNOG" id="ENOG502QXG3">
    <property type="taxonomic scope" value="Eukaryota"/>
</dbReference>
<protein>
    <recommendedName>
        <fullName evidence="3 9">Mediator of RNA polymerase II transcription subunit 19</fullName>
    </recommendedName>
    <alternativeName>
        <fullName evidence="8 9">Mediator complex subunit 19</fullName>
    </alternativeName>
</protein>
<dbReference type="PANTHER" id="PTHR28270:SF1">
    <property type="entry name" value="MEDIATOR OF RNA POLYMERASE II TRANSCRIPTION SUBUNIT 19"/>
    <property type="match status" value="1"/>
</dbReference>
<evidence type="ECO:0000313" key="11">
    <source>
        <dbReference type="EMBL" id="CCF60804.1"/>
    </source>
</evidence>
<name>H2B2F4_KAZAF</name>
<gene>
    <name evidence="11" type="primary">KAFR0L01940</name>
    <name evidence="9" type="synonym">MED19</name>
    <name evidence="11" type="ORF">KAFR_0L01940</name>
</gene>